<dbReference type="GO" id="GO:0031176">
    <property type="term" value="F:endo-1,4-beta-xylanase activity"/>
    <property type="evidence" value="ECO:0007669"/>
    <property type="project" value="UniProtKB-UniRule"/>
</dbReference>
<proteinExistence type="inferred from homology"/>
<dbReference type="PROSITE" id="PS00777">
    <property type="entry name" value="GH11_2"/>
    <property type="match status" value="1"/>
</dbReference>
<dbReference type="SUPFAM" id="SSF49899">
    <property type="entry name" value="Concanavalin A-like lectins/glucanases"/>
    <property type="match status" value="1"/>
</dbReference>
<evidence type="ECO:0000256" key="1">
    <source>
        <dbReference type="ARBA" id="ARBA00000681"/>
    </source>
</evidence>
<dbReference type="PANTHER" id="PTHR46828:SF2">
    <property type="entry name" value="ENDO-1,4-BETA-XYLANASE A-RELATED"/>
    <property type="match status" value="1"/>
</dbReference>
<organism evidence="16 17">
    <name type="scientific">Aspergillus felis</name>
    <dbReference type="NCBI Taxonomy" id="1287682"/>
    <lineage>
        <taxon>Eukaryota</taxon>
        <taxon>Fungi</taxon>
        <taxon>Dikarya</taxon>
        <taxon>Ascomycota</taxon>
        <taxon>Pezizomycotina</taxon>
        <taxon>Eurotiomycetes</taxon>
        <taxon>Eurotiomycetidae</taxon>
        <taxon>Eurotiales</taxon>
        <taxon>Aspergillaceae</taxon>
        <taxon>Aspergillus</taxon>
        <taxon>Aspergillus subgen. Fumigati</taxon>
    </lineage>
</organism>
<feature type="active site" description="Nucleophile" evidence="12">
    <location>
        <position position="106"/>
    </location>
</feature>
<dbReference type="InterPro" id="IPR001137">
    <property type="entry name" value="Glyco_hydro_11"/>
</dbReference>
<keyword evidence="17" id="KW-1185">Reference proteome</keyword>
<reference evidence="16" key="1">
    <citation type="submission" date="2020-06" db="EMBL/GenBank/DDBJ databases">
        <title>Draft genome sequences of strains closely related to Aspergillus parafelis and Aspergillus hiratsukae.</title>
        <authorList>
            <person name="Dos Santos R.A.C."/>
            <person name="Rivero-Menendez O."/>
            <person name="Steenwyk J.L."/>
            <person name="Mead M.E."/>
            <person name="Goldman G.H."/>
            <person name="Alastruey-Izquierdo A."/>
            <person name="Rokas A."/>
        </authorList>
    </citation>
    <scope>NUCLEOTIDE SEQUENCE</scope>
    <source>
        <strain evidence="16">CNM-CM7691</strain>
    </source>
</reference>
<dbReference type="PROSITE" id="PS00776">
    <property type="entry name" value="GH11_1"/>
    <property type="match status" value="1"/>
</dbReference>
<gene>
    <name evidence="16" type="ORF">CNMCM7691_005130</name>
</gene>
<comment type="similarity">
    <text evidence="4 12 13">Belongs to the glycosyl hydrolase 11 (cellulase G) family.</text>
</comment>
<dbReference type="Gene3D" id="2.60.120.180">
    <property type="match status" value="1"/>
</dbReference>
<evidence type="ECO:0000256" key="3">
    <source>
        <dbReference type="ARBA" id="ARBA00004851"/>
    </source>
</evidence>
<dbReference type="GO" id="GO:0045493">
    <property type="term" value="P:xylan catabolic process"/>
    <property type="evidence" value="ECO:0007669"/>
    <property type="project" value="UniProtKB-UniRule"/>
</dbReference>
<evidence type="ECO:0000256" key="6">
    <source>
        <dbReference type="ARBA" id="ARBA00022651"/>
    </source>
</evidence>
<keyword evidence="6 12" id="KW-0858">Xylan degradation</keyword>
<evidence type="ECO:0000256" key="9">
    <source>
        <dbReference type="ARBA" id="ARBA00023277"/>
    </source>
</evidence>
<dbReference type="FunFam" id="2.60.120.180:FF:000002">
    <property type="entry name" value="Endo-1,4-beta-xylanase A"/>
    <property type="match status" value="1"/>
</dbReference>
<evidence type="ECO:0000259" key="15">
    <source>
        <dbReference type="PROSITE" id="PS51761"/>
    </source>
</evidence>
<dbReference type="InterPro" id="IPR013320">
    <property type="entry name" value="ConA-like_dom_sf"/>
</dbReference>
<keyword evidence="8 12" id="KW-0378">Hydrolase</keyword>
<evidence type="ECO:0000256" key="5">
    <source>
        <dbReference type="ARBA" id="ARBA00012590"/>
    </source>
</evidence>
<evidence type="ECO:0000256" key="13">
    <source>
        <dbReference type="RuleBase" id="RU362015"/>
    </source>
</evidence>
<comment type="function">
    <text evidence="2">Endo-1,4-beta-xylanase involved in the hydrolysis of xylan, a major structural heterogeneous polysaccharide found in plant biomass representing the second most abundant polysaccharide in the biosphere, after cellulose.</text>
</comment>
<evidence type="ECO:0000256" key="14">
    <source>
        <dbReference type="SAM" id="SignalP"/>
    </source>
</evidence>
<feature type="active site" description="Proton donor" evidence="12">
    <location>
        <position position="199"/>
    </location>
</feature>
<dbReference type="PRINTS" id="PR00911">
    <property type="entry name" value="GLHYDRLASE11"/>
</dbReference>
<feature type="signal peptide" evidence="14">
    <location>
        <begin position="1"/>
        <end position="16"/>
    </location>
</feature>
<dbReference type="InterPro" id="IPR033123">
    <property type="entry name" value="GH11_dom"/>
</dbReference>
<dbReference type="EC" id="3.2.1.8" evidence="5 12"/>
<evidence type="ECO:0000256" key="8">
    <source>
        <dbReference type="ARBA" id="ARBA00022801"/>
    </source>
</evidence>
<evidence type="ECO:0000313" key="16">
    <source>
        <dbReference type="EMBL" id="KAF7184378.1"/>
    </source>
</evidence>
<evidence type="ECO:0000256" key="2">
    <source>
        <dbReference type="ARBA" id="ARBA00002059"/>
    </source>
</evidence>
<comment type="pathway">
    <text evidence="3 12 13">Glycan degradation; xylan degradation.</text>
</comment>
<evidence type="ECO:0000313" key="17">
    <source>
        <dbReference type="Proteomes" id="UP000641853"/>
    </source>
</evidence>
<dbReference type="UniPathway" id="UPA00114"/>
<evidence type="ECO:0000256" key="11">
    <source>
        <dbReference type="ARBA" id="ARBA00023326"/>
    </source>
</evidence>
<dbReference type="InterPro" id="IPR013319">
    <property type="entry name" value="GH11/12"/>
</dbReference>
<evidence type="ECO:0000256" key="7">
    <source>
        <dbReference type="ARBA" id="ARBA00022729"/>
    </source>
</evidence>
<dbReference type="InterPro" id="IPR033119">
    <property type="entry name" value="GH11_AS_2"/>
</dbReference>
<keyword evidence="7 14" id="KW-0732">Signal</keyword>
<dbReference type="Proteomes" id="UP000641853">
    <property type="component" value="Unassembled WGS sequence"/>
</dbReference>
<evidence type="ECO:0000256" key="10">
    <source>
        <dbReference type="ARBA" id="ARBA00023295"/>
    </source>
</evidence>
<sequence>MKVTAAFAGLLTTALAAPATEPVLVPRSAGINYVQNYNGNLGDFTYNESAGTYSMYWEDGVSSDFVVGLGWSTGSSKSITYSATYSASGSGSYLAVYGWINSPQAEYYIVEDYGDYNPCSSSSATSLGTVSSDGGTYQVCTDIRTNQPSITGTSTFTQFFSVRESTRTSGTVTVANHFNFWAQHGFGNSNFNYQVVAVEAWSGAGSASVTISS</sequence>
<evidence type="ECO:0000256" key="4">
    <source>
        <dbReference type="ARBA" id="ARBA00007792"/>
    </source>
</evidence>
<keyword evidence="10 12" id="KW-0326">Glycosidase</keyword>
<dbReference type="PROSITE" id="PS51761">
    <property type="entry name" value="GH11_3"/>
    <property type="match status" value="1"/>
</dbReference>
<dbReference type="EMBL" id="JACBAG010001640">
    <property type="protein sequence ID" value="KAF7184378.1"/>
    <property type="molecule type" value="Genomic_DNA"/>
</dbReference>
<evidence type="ECO:0000256" key="12">
    <source>
        <dbReference type="PROSITE-ProRule" id="PRU01097"/>
    </source>
</evidence>
<dbReference type="PANTHER" id="PTHR46828">
    <property type="entry name" value="ENDO-1,4-BETA-XYLANASE A-RELATED"/>
    <property type="match status" value="1"/>
</dbReference>
<dbReference type="Pfam" id="PF00457">
    <property type="entry name" value="Glyco_hydro_11"/>
    <property type="match status" value="1"/>
</dbReference>
<feature type="domain" description="GH11" evidence="15">
    <location>
        <begin position="19"/>
        <end position="212"/>
    </location>
</feature>
<protein>
    <recommendedName>
        <fullName evidence="5 12">Endo-1,4-beta-xylanase</fullName>
        <ecNumber evidence="5 12">3.2.1.8</ecNumber>
    </recommendedName>
</protein>
<dbReference type="AlphaFoldDB" id="A0A8H6V9V3"/>
<accession>A0A8H6V9V3</accession>
<comment type="caution">
    <text evidence="16">The sequence shown here is derived from an EMBL/GenBank/DDBJ whole genome shotgun (WGS) entry which is preliminary data.</text>
</comment>
<keyword evidence="9 12" id="KW-0119">Carbohydrate metabolism</keyword>
<feature type="chain" id="PRO_5034150917" description="Endo-1,4-beta-xylanase" evidence="14">
    <location>
        <begin position="17"/>
        <end position="213"/>
    </location>
</feature>
<keyword evidence="11 12" id="KW-0624">Polysaccharide degradation</keyword>
<dbReference type="InterPro" id="IPR018208">
    <property type="entry name" value="GH11_AS_1"/>
</dbReference>
<comment type="catalytic activity">
    <reaction evidence="1 12 13">
        <text>Endohydrolysis of (1-&gt;4)-beta-D-xylosidic linkages in xylans.</text>
        <dbReference type="EC" id="3.2.1.8"/>
    </reaction>
</comment>
<name>A0A8H6V9V3_9EURO</name>